<reference evidence="1" key="1">
    <citation type="submission" date="2021-06" db="EMBL/GenBank/DDBJ databases">
        <authorList>
            <person name="Kallberg Y."/>
            <person name="Tangrot J."/>
            <person name="Rosling A."/>
        </authorList>
    </citation>
    <scope>NUCLEOTIDE SEQUENCE</scope>
    <source>
        <strain evidence="1">CL551</strain>
    </source>
</reference>
<name>A0A9N9DHC6_9GLOM</name>
<dbReference type="EMBL" id="CAJVPV010008924">
    <property type="protein sequence ID" value="CAG8636340.1"/>
    <property type="molecule type" value="Genomic_DNA"/>
</dbReference>
<sequence length="165" mass="19029">MRSMSLAFTTQEWESVVINELIRVVKPGGWIEIMERDPWWTGAGTATNKINRVVVEELQTNHNINAHISPYLQRYMSETHKLSEICHLEKKIAVGAWGGNLGNVCLENYRWFFKNIRGSIESIKDKEFNAMLSESLKEFTNSKAYETGHRFFAMKIKENVGTEIS</sequence>
<organism evidence="1 2">
    <name type="scientific">Acaulospora morrowiae</name>
    <dbReference type="NCBI Taxonomy" id="94023"/>
    <lineage>
        <taxon>Eukaryota</taxon>
        <taxon>Fungi</taxon>
        <taxon>Fungi incertae sedis</taxon>
        <taxon>Mucoromycota</taxon>
        <taxon>Glomeromycotina</taxon>
        <taxon>Glomeromycetes</taxon>
        <taxon>Diversisporales</taxon>
        <taxon>Acaulosporaceae</taxon>
        <taxon>Acaulospora</taxon>
    </lineage>
</organism>
<accession>A0A9N9DHC6</accession>
<evidence type="ECO:0000313" key="1">
    <source>
        <dbReference type="EMBL" id="CAG8636340.1"/>
    </source>
</evidence>
<dbReference type="OrthoDB" id="2013972at2759"/>
<keyword evidence="2" id="KW-1185">Reference proteome</keyword>
<dbReference type="Proteomes" id="UP000789342">
    <property type="component" value="Unassembled WGS sequence"/>
</dbReference>
<protein>
    <submittedName>
        <fullName evidence="1">4234_t:CDS:1</fullName>
    </submittedName>
</protein>
<proteinExistence type="predicted"/>
<evidence type="ECO:0000313" key="2">
    <source>
        <dbReference type="Proteomes" id="UP000789342"/>
    </source>
</evidence>
<gene>
    <name evidence="1" type="ORF">AMORRO_LOCUS9320</name>
</gene>
<comment type="caution">
    <text evidence="1">The sequence shown here is derived from an EMBL/GenBank/DDBJ whole genome shotgun (WGS) entry which is preliminary data.</text>
</comment>
<dbReference type="AlphaFoldDB" id="A0A9N9DHC6"/>